<feature type="region of interest" description="Disordered" evidence="1">
    <location>
        <begin position="1"/>
        <end position="50"/>
    </location>
</feature>
<accession>A0A6S7BL60</accession>
<dbReference type="EMBL" id="CADIKK010000038">
    <property type="protein sequence ID" value="CAB3804265.1"/>
    <property type="molecule type" value="Genomic_DNA"/>
</dbReference>
<name>A0A6S7BL60_9BURK</name>
<gene>
    <name evidence="2" type="ORF">LMG28614_05992</name>
</gene>
<evidence type="ECO:0000313" key="3">
    <source>
        <dbReference type="Proteomes" id="UP000494365"/>
    </source>
</evidence>
<reference evidence="2 3" key="1">
    <citation type="submission" date="2020-04" db="EMBL/GenBank/DDBJ databases">
        <authorList>
            <person name="De Canck E."/>
        </authorList>
    </citation>
    <scope>NUCLEOTIDE SEQUENCE [LARGE SCALE GENOMIC DNA]</scope>
    <source>
        <strain evidence="2 3">LMG 28614</strain>
    </source>
</reference>
<dbReference type="AlphaFoldDB" id="A0A6S7BL60"/>
<feature type="compositionally biased region" description="Basic and acidic residues" evidence="1">
    <location>
        <begin position="33"/>
        <end position="50"/>
    </location>
</feature>
<evidence type="ECO:0000313" key="2">
    <source>
        <dbReference type="EMBL" id="CAB3804265.1"/>
    </source>
</evidence>
<protein>
    <submittedName>
        <fullName evidence="2">Uncharacterized protein</fullName>
    </submittedName>
</protein>
<sequence length="124" mass="13704">MSVKTEAKVSSAGEPVAAQAGSVEPAKTNTAEVQKKDKPARRTEATDTPEKFKATLAQLDAERTALAKTAIEQLKPGRAFDPVAVRKINEIERKKNRLLVSRFAFLLRRNSEDVQAIVYQLIQL</sequence>
<organism evidence="2 3">
    <name type="scientific">Paraburkholderia ultramafica</name>
    <dbReference type="NCBI Taxonomy" id="1544867"/>
    <lineage>
        <taxon>Bacteria</taxon>
        <taxon>Pseudomonadati</taxon>
        <taxon>Pseudomonadota</taxon>
        <taxon>Betaproteobacteria</taxon>
        <taxon>Burkholderiales</taxon>
        <taxon>Burkholderiaceae</taxon>
        <taxon>Paraburkholderia</taxon>
    </lineage>
</organism>
<proteinExistence type="predicted"/>
<evidence type="ECO:0000256" key="1">
    <source>
        <dbReference type="SAM" id="MobiDB-lite"/>
    </source>
</evidence>
<keyword evidence="3" id="KW-1185">Reference proteome</keyword>
<dbReference type="Proteomes" id="UP000494365">
    <property type="component" value="Unassembled WGS sequence"/>
</dbReference>